<feature type="transmembrane region" description="Helical" evidence="1">
    <location>
        <begin position="335"/>
        <end position="356"/>
    </location>
</feature>
<keyword evidence="1" id="KW-0812">Transmembrane</keyword>
<organism evidence="2 3">
    <name type="scientific">[Eubacterium] siraeum</name>
    <dbReference type="NCBI Taxonomy" id="39492"/>
    <lineage>
        <taxon>Bacteria</taxon>
        <taxon>Bacillati</taxon>
        <taxon>Bacillota</taxon>
        <taxon>Clostridia</taxon>
        <taxon>Eubacteriales</taxon>
        <taxon>Oscillospiraceae</taxon>
        <taxon>Oscillospiraceae incertae sedis</taxon>
    </lineage>
</organism>
<feature type="transmembrane region" description="Helical" evidence="1">
    <location>
        <begin position="55"/>
        <end position="77"/>
    </location>
</feature>
<proteinExistence type="predicted"/>
<gene>
    <name evidence="2" type="ORF">ERS852540_00861</name>
</gene>
<feature type="transmembrane region" description="Helical" evidence="1">
    <location>
        <begin position="113"/>
        <end position="132"/>
    </location>
</feature>
<dbReference type="Proteomes" id="UP000095662">
    <property type="component" value="Unassembled WGS sequence"/>
</dbReference>
<dbReference type="Pfam" id="PF04018">
    <property type="entry name" value="VCA0040-like"/>
    <property type="match status" value="2"/>
</dbReference>
<dbReference type="STRING" id="39492.ERS852540_00861"/>
<dbReference type="PANTHER" id="PTHR37308:SF1">
    <property type="entry name" value="POLYPRENYL-PHOSPHATE TRANSPORTER"/>
    <property type="match status" value="1"/>
</dbReference>
<feature type="transmembrane region" description="Helical" evidence="1">
    <location>
        <begin position="261"/>
        <end position="277"/>
    </location>
</feature>
<dbReference type="InterPro" id="IPR007163">
    <property type="entry name" value="VCA0040-like"/>
</dbReference>
<dbReference type="EMBL" id="CZBY01000005">
    <property type="protein sequence ID" value="CUQ84373.1"/>
    <property type="molecule type" value="Genomic_DNA"/>
</dbReference>
<evidence type="ECO:0000313" key="2">
    <source>
        <dbReference type="EMBL" id="CUQ84373.1"/>
    </source>
</evidence>
<feature type="transmembrane region" description="Helical" evidence="1">
    <location>
        <begin position="309"/>
        <end position="329"/>
    </location>
</feature>
<keyword evidence="1" id="KW-0472">Membrane</keyword>
<feature type="transmembrane region" description="Helical" evidence="1">
    <location>
        <begin position="12"/>
        <end position="35"/>
    </location>
</feature>
<dbReference type="PANTHER" id="PTHR37308">
    <property type="entry name" value="INTEGRAL MEMBRANE PROTEIN"/>
    <property type="match status" value="1"/>
</dbReference>
<evidence type="ECO:0000313" key="3">
    <source>
        <dbReference type="Proteomes" id="UP000095662"/>
    </source>
</evidence>
<feature type="transmembrane region" description="Helical" evidence="1">
    <location>
        <begin position="83"/>
        <end position="101"/>
    </location>
</feature>
<name>A0A174ZAN8_9FIRM</name>
<accession>A0A174ZAN8</accession>
<evidence type="ECO:0000256" key="1">
    <source>
        <dbReference type="SAM" id="Phobius"/>
    </source>
</evidence>
<reference evidence="2 3" key="1">
    <citation type="submission" date="2015-09" db="EMBL/GenBank/DDBJ databases">
        <authorList>
            <consortium name="Pathogen Informatics"/>
        </authorList>
    </citation>
    <scope>NUCLEOTIDE SEQUENCE [LARGE SCALE GENOMIC DNA]</scope>
    <source>
        <strain evidence="2 3">2789STDY5834928</strain>
    </source>
</reference>
<dbReference type="OrthoDB" id="9793746at2"/>
<protein>
    <submittedName>
        <fullName evidence="2">Domain of uncharacterized function (DUF368)</fullName>
    </submittedName>
</protein>
<keyword evidence="1" id="KW-1133">Transmembrane helix</keyword>
<dbReference type="AlphaFoldDB" id="A0A174ZAN8"/>
<feature type="transmembrane region" description="Helical" evidence="1">
    <location>
        <begin position="283"/>
        <end position="302"/>
    </location>
</feature>
<feature type="transmembrane region" description="Helical" evidence="1">
    <location>
        <begin position="236"/>
        <end position="254"/>
    </location>
</feature>
<sequence>MISHLLNIVYGIVFGVANIIPGVSGGTMMVVFGVYDKVVDVLTLKLSAIKKNIRFIVFFGIGAVIGILGFSFVITWLFDNFPVATNMFFMGLIIGSIPLIYRNMTVGGRKITPKCLFAFIPALALVVGMTYINKLPQNESFTVNAVHNATDCTVTITNNGSYDIKSNWQLKVNGKVEGELTGCVVKKSSADTTVLTGTENSAIAKGGSITLTLPESTDIDSIQTDSFTYTYKMNPVLFITLLLGVTVAAVAMIIPGVSGSFVMVLLGLYTTVISAIKSLDFMILIPTAIGVFIGIVFGAKLISALMKRYSLLVYSAIMGLVIGSLYAVFPDGFGFNLETLAGAAALIVGGAIAVLVGKNTEVEQQ</sequence>